<proteinExistence type="predicted"/>
<name>V5ESE2_KALBG</name>
<dbReference type="EMBL" id="KI545861">
    <property type="protein sequence ID" value="EST08050.1"/>
    <property type="molecule type" value="Genomic_DNA"/>
</dbReference>
<organism evidence="2 3">
    <name type="scientific">Kalmanozyma brasiliensis (strain GHG001)</name>
    <name type="common">Yeast</name>
    <name type="synonym">Pseudozyma brasiliensis</name>
    <dbReference type="NCBI Taxonomy" id="1365824"/>
    <lineage>
        <taxon>Eukaryota</taxon>
        <taxon>Fungi</taxon>
        <taxon>Dikarya</taxon>
        <taxon>Basidiomycota</taxon>
        <taxon>Ustilaginomycotina</taxon>
        <taxon>Ustilaginomycetes</taxon>
        <taxon>Ustilaginales</taxon>
        <taxon>Ustilaginaceae</taxon>
        <taxon>Kalmanozyma</taxon>
    </lineage>
</organism>
<feature type="region of interest" description="Disordered" evidence="1">
    <location>
        <begin position="1"/>
        <end position="42"/>
    </location>
</feature>
<dbReference type="OrthoDB" id="2556653at2759"/>
<keyword evidence="3" id="KW-1185">Reference proteome</keyword>
<feature type="region of interest" description="Disordered" evidence="1">
    <location>
        <begin position="402"/>
        <end position="428"/>
    </location>
</feature>
<dbReference type="AlphaFoldDB" id="V5ESE2"/>
<feature type="region of interest" description="Disordered" evidence="1">
    <location>
        <begin position="474"/>
        <end position="495"/>
    </location>
</feature>
<evidence type="ECO:0000313" key="3">
    <source>
        <dbReference type="Proteomes" id="UP000019377"/>
    </source>
</evidence>
<feature type="compositionally biased region" description="Low complexity" evidence="1">
    <location>
        <begin position="7"/>
        <end position="22"/>
    </location>
</feature>
<accession>V5ESE2</accession>
<feature type="compositionally biased region" description="Basic and acidic residues" evidence="1">
    <location>
        <begin position="23"/>
        <end position="36"/>
    </location>
</feature>
<dbReference type="HOGENOM" id="CLU_016179_0_0_1"/>
<dbReference type="STRING" id="1365824.V5ESE2"/>
<dbReference type="eggNOG" id="ENOG502RDC8">
    <property type="taxonomic scope" value="Eukaryota"/>
</dbReference>
<dbReference type="Proteomes" id="UP000019377">
    <property type="component" value="Unassembled WGS sequence"/>
</dbReference>
<reference evidence="3" key="1">
    <citation type="journal article" date="2013" name="Genome Announc.">
        <title>Draft genome sequence of Pseudozyma brasiliensis sp. nov. strain GHG001, a high producer of endo-1,4-xylanase isolated from an insect pest of sugarcane.</title>
        <authorList>
            <person name="Oliveira J.V.D.C."/>
            <person name="dos Santos R.A.C."/>
            <person name="Borges T.A."/>
            <person name="Riano-Pachon D.M."/>
            <person name="Goldman G.H."/>
        </authorList>
    </citation>
    <scope>NUCLEOTIDE SEQUENCE [LARGE SCALE GENOMIC DNA]</scope>
    <source>
        <strain evidence="3">GHG001</strain>
    </source>
</reference>
<gene>
    <name evidence="2" type="ORF">PSEUBRA_SCAF19g03294</name>
</gene>
<evidence type="ECO:0000313" key="2">
    <source>
        <dbReference type="EMBL" id="EST08050.1"/>
    </source>
</evidence>
<evidence type="ECO:0000256" key="1">
    <source>
        <dbReference type="SAM" id="MobiDB-lite"/>
    </source>
</evidence>
<protein>
    <submittedName>
        <fullName evidence="2">Uncharacterized protein</fullName>
    </submittedName>
</protein>
<sequence length="644" mass="71106">MRKRILAAKTTPSATAQTAAAKPKADSARRQQKKPEQVQSSTLLSDCRRFPGFAESNAEKRTYMSHDATLAEVMRGLNRAVLAFGVASPESVVFAELAGMVALLNYAAAFYIDFADRIESYMQHRFGNLFVDHYFRTVYCNRASYIEKEEFSSEGCPQAKSDPEARKTRRHTIETSFTKMVPDVTELRDGVQTVLFTFTWINYIAYRGYDAAMTATLHSVIPLLQTIIVRCARQMYLMQRALTAAQSISAISKVQAPKALDLQWDLLDLSAALQNLSGGDLALFTSDRYERGAEYFRKKRSKKRERGCIEKVVSCPYSAHLYTSAVADIALRTLLQMHKAIHTGTFSKPPIKHSEKCNDRCTCTSFEDSITPIIDGLYKRLTLIERKQYDWKPLMVQGKRVKKAKRKSDTATASGVAIKGQGQKTKNDNVDKEMMLRDILSKRIDEFDTPNTMLKGPSDYAYFTDAPLLSKGSVSGSAANKKASSTTQTTTSTSADNVVTTTKTVKSGSTTITSRTSDTGGSVSLSIASSALPESMQQKLLSELRKKPASFSGSQAEWIATMAGPFASTTEPDFTKNPAYQAFRMALGELPVSADVPSCLTEAEKEAWLEGSFEGLFEALYDPPGLEEDYHSWAAGSGFDGIDD</sequence>